<accession>A0A918BI07</accession>
<proteinExistence type="predicted"/>
<organism evidence="1 2">
    <name type="scientific">Streptomyces pilosus</name>
    <dbReference type="NCBI Taxonomy" id="28893"/>
    <lineage>
        <taxon>Bacteria</taxon>
        <taxon>Bacillati</taxon>
        <taxon>Actinomycetota</taxon>
        <taxon>Actinomycetes</taxon>
        <taxon>Kitasatosporales</taxon>
        <taxon>Streptomycetaceae</taxon>
        <taxon>Streptomyces</taxon>
    </lineage>
</organism>
<gene>
    <name evidence="1" type="ORF">GCM10010280_11500</name>
</gene>
<dbReference type="Proteomes" id="UP000656732">
    <property type="component" value="Unassembled WGS sequence"/>
</dbReference>
<sequence>MGGTLPSLPRALLWYQPRACGAAGPAEISGPDWAIFRIPLAPGILTAAQLLEWFDDWSDASLLFLRHLRGLEVTAGEHSTVLILQPDFCISPGQRLGGGECSGGVAYGGRSWAGRPTNVWPRRM</sequence>
<protein>
    <submittedName>
        <fullName evidence="1">Uncharacterized protein</fullName>
    </submittedName>
</protein>
<evidence type="ECO:0000313" key="2">
    <source>
        <dbReference type="Proteomes" id="UP000656732"/>
    </source>
</evidence>
<name>A0A918BI07_9ACTN</name>
<comment type="caution">
    <text evidence="1">The sequence shown here is derived from an EMBL/GenBank/DDBJ whole genome shotgun (WGS) entry which is preliminary data.</text>
</comment>
<reference evidence="1" key="1">
    <citation type="journal article" date="2014" name="Int. J. Syst. Evol. Microbiol.">
        <title>Complete genome sequence of Corynebacterium casei LMG S-19264T (=DSM 44701T), isolated from a smear-ripened cheese.</title>
        <authorList>
            <consortium name="US DOE Joint Genome Institute (JGI-PGF)"/>
            <person name="Walter F."/>
            <person name="Albersmeier A."/>
            <person name="Kalinowski J."/>
            <person name="Ruckert C."/>
        </authorList>
    </citation>
    <scope>NUCLEOTIDE SEQUENCE</scope>
    <source>
        <strain evidence="1">JCM 4403</strain>
    </source>
</reference>
<dbReference type="EMBL" id="BMTU01000002">
    <property type="protein sequence ID" value="GGQ67153.1"/>
    <property type="molecule type" value="Genomic_DNA"/>
</dbReference>
<keyword evidence="2" id="KW-1185">Reference proteome</keyword>
<dbReference type="AlphaFoldDB" id="A0A918BI07"/>
<reference evidence="1" key="2">
    <citation type="submission" date="2020-09" db="EMBL/GenBank/DDBJ databases">
        <authorList>
            <person name="Sun Q."/>
            <person name="Ohkuma M."/>
        </authorList>
    </citation>
    <scope>NUCLEOTIDE SEQUENCE</scope>
    <source>
        <strain evidence="1">JCM 4403</strain>
    </source>
</reference>
<evidence type="ECO:0000313" key="1">
    <source>
        <dbReference type="EMBL" id="GGQ67153.1"/>
    </source>
</evidence>